<dbReference type="InterPro" id="IPR044878">
    <property type="entry name" value="UbiA_sf"/>
</dbReference>
<gene>
    <name evidence="7" type="ORF">E1284_12370</name>
</gene>
<dbReference type="AlphaFoldDB" id="A0A4R4P3D2"/>
<feature type="transmembrane region" description="Helical" evidence="6">
    <location>
        <begin position="350"/>
        <end position="370"/>
    </location>
</feature>
<accession>A0A4R4P3D2</accession>
<dbReference type="GO" id="GO:0016765">
    <property type="term" value="F:transferase activity, transferring alkyl or aryl (other than methyl) groups"/>
    <property type="evidence" value="ECO:0007669"/>
    <property type="project" value="InterPro"/>
</dbReference>
<dbReference type="EMBL" id="SMJW01000049">
    <property type="protein sequence ID" value="TDC16485.1"/>
    <property type="molecule type" value="Genomic_DNA"/>
</dbReference>
<dbReference type="GO" id="GO:0016020">
    <property type="term" value="C:membrane"/>
    <property type="evidence" value="ECO:0007669"/>
    <property type="project" value="UniProtKB-SubCell"/>
</dbReference>
<dbReference type="CDD" id="cd13956">
    <property type="entry name" value="PT_UbiA"/>
    <property type="match status" value="1"/>
</dbReference>
<protein>
    <recommendedName>
        <fullName evidence="9">UbiA family prenyltransferase</fullName>
    </recommendedName>
</protein>
<keyword evidence="2 6" id="KW-0812">Transmembrane</keyword>
<evidence type="ECO:0000256" key="5">
    <source>
        <dbReference type="SAM" id="MobiDB-lite"/>
    </source>
</evidence>
<evidence type="ECO:0000256" key="2">
    <source>
        <dbReference type="ARBA" id="ARBA00022692"/>
    </source>
</evidence>
<proteinExistence type="predicted"/>
<evidence type="ECO:0000256" key="4">
    <source>
        <dbReference type="ARBA" id="ARBA00023136"/>
    </source>
</evidence>
<feature type="region of interest" description="Disordered" evidence="5">
    <location>
        <begin position="1"/>
        <end position="33"/>
    </location>
</feature>
<evidence type="ECO:0008006" key="9">
    <source>
        <dbReference type="Google" id="ProtNLM"/>
    </source>
</evidence>
<sequence>MAGSVHGPAISQRRDSQAGDRGGDRGRGHPDHWRAGGDRRLCLHRRRHVQLWEQQVISRLLLVIHLARPAVVVLLGLFTVTGLAQAGHGDDHVLLARALVMVFGFLVFSVACNDIADAAIDRVNLPGDPGRPLAAGTAHRREMALIGVTAGVLALLASLTLHWPAAVVTLLGLAVSAGYSLRPVRLAARGVVAPLVLPACYVAVPYLIGVFAVRDSLRREDLLLLAGLYVGFIGRILLKDFRDVVGDEMFGKRTFLVRHGRRWTCAFSALCWIAGTVMLVAAVRHPTLHVVAVNAVYLAAALLLLRALATERGARRDEHLIAAIAIVGRGIVLSLLVHLALTNAHWPTPWYAAVMTALVACLLSQAVVMARRGPAVTPGRRSPTRTLITGPPRPLQRTRRTPSPR</sequence>
<feature type="transmembrane region" description="Helical" evidence="6">
    <location>
        <begin position="56"/>
        <end position="80"/>
    </location>
</feature>
<feature type="transmembrane region" description="Helical" evidence="6">
    <location>
        <begin position="92"/>
        <end position="112"/>
    </location>
</feature>
<feature type="compositionally biased region" description="Basic and acidic residues" evidence="5">
    <location>
        <begin position="12"/>
        <end position="33"/>
    </location>
</feature>
<feature type="transmembrane region" description="Helical" evidence="6">
    <location>
        <begin position="288"/>
        <end position="308"/>
    </location>
</feature>
<evidence type="ECO:0000313" key="7">
    <source>
        <dbReference type="EMBL" id="TDC16485.1"/>
    </source>
</evidence>
<dbReference type="OrthoDB" id="3459549at2"/>
<comment type="caution">
    <text evidence="7">The sequence shown here is derived from an EMBL/GenBank/DDBJ whole genome shotgun (WGS) entry which is preliminary data.</text>
</comment>
<dbReference type="InterPro" id="IPR000537">
    <property type="entry name" value="UbiA_prenyltransferase"/>
</dbReference>
<feature type="transmembrane region" description="Helical" evidence="6">
    <location>
        <begin position="320"/>
        <end position="344"/>
    </location>
</feature>
<feature type="region of interest" description="Disordered" evidence="5">
    <location>
        <begin position="374"/>
        <end position="405"/>
    </location>
</feature>
<evidence type="ECO:0000313" key="8">
    <source>
        <dbReference type="Proteomes" id="UP000295431"/>
    </source>
</evidence>
<reference evidence="7 8" key="1">
    <citation type="submission" date="2019-03" db="EMBL/GenBank/DDBJ databases">
        <title>Draft genome sequences of novel Actinobacteria.</title>
        <authorList>
            <person name="Sahin N."/>
            <person name="Ay H."/>
            <person name="Saygin H."/>
        </authorList>
    </citation>
    <scope>NUCLEOTIDE SEQUENCE [LARGE SCALE GENOMIC DNA]</scope>
    <source>
        <strain evidence="7 8">DSM 45347</strain>
    </source>
</reference>
<organism evidence="7 8">
    <name type="scientific">Actinomadura bangladeshensis</name>
    <dbReference type="NCBI Taxonomy" id="453573"/>
    <lineage>
        <taxon>Bacteria</taxon>
        <taxon>Bacillati</taxon>
        <taxon>Actinomycetota</taxon>
        <taxon>Actinomycetes</taxon>
        <taxon>Streptosporangiales</taxon>
        <taxon>Thermomonosporaceae</taxon>
        <taxon>Actinomadura</taxon>
    </lineage>
</organism>
<dbReference type="PANTHER" id="PTHR42723:SF1">
    <property type="entry name" value="CHLOROPHYLL SYNTHASE, CHLOROPLASTIC"/>
    <property type="match status" value="1"/>
</dbReference>
<evidence type="ECO:0000256" key="1">
    <source>
        <dbReference type="ARBA" id="ARBA00004141"/>
    </source>
</evidence>
<evidence type="ECO:0000256" key="3">
    <source>
        <dbReference type="ARBA" id="ARBA00022989"/>
    </source>
</evidence>
<dbReference type="Pfam" id="PF01040">
    <property type="entry name" value="UbiA"/>
    <property type="match status" value="1"/>
</dbReference>
<keyword evidence="8" id="KW-1185">Reference proteome</keyword>
<feature type="compositionally biased region" description="Basic residues" evidence="5">
    <location>
        <begin position="396"/>
        <end position="405"/>
    </location>
</feature>
<evidence type="ECO:0000256" key="6">
    <source>
        <dbReference type="SAM" id="Phobius"/>
    </source>
</evidence>
<dbReference type="Gene3D" id="1.10.357.140">
    <property type="entry name" value="UbiA prenyltransferase"/>
    <property type="match status" value="1"/>
</dbReference>
<dbReference type="InterPro" id="IPR050475">
    <property type="entry name" value="Prenyltransferase_related"/>
</dbReference>
<comment type="subcellular location">
    <subcellularLocation>
        <location evidence="1">Membrane</location>
        <topology evidence="1">Multi-pass membrane protein</topology>
    </subcellularLocation>
</comment>
<dbReference type="PANTHER" id="PTHR42723">
    <property type="entry name" value="CHLOROPHYLL SYNTHASE"/>
    <property type="match status" value="1"/>
</dbReference>
<name>A0A4R4P3D2_9ACTN</name>
<feature type="transmembrane region" description="Helical" evidence="6">
    <location>
        <begin position="262"/>
        <end position="282"/>
    </location>
</feature>
<feature type="transmembrane region" description="Helical" evidence="6">
    <location>
        <begin position="191"/>
        <end position="211"/>
    </location>
</feature>
<feature type="transmembrane region" description="Helical" evidence="6">
    <location>
        <begin position="143"/>
        <end position="159"/>
    </location>
</feature>
<keyword evidence="4 6" id="KW-0472">Membrane</keyword>
<keyword evidence="3 6" id="KW-1133">Transmembrane helix</keyword>
<dbReference type="Proteomes" id="UP000295431">
    <property type="component" value="Unassembled WGS sequence"/>
</dbReference>